<organism evidence="2 3">
    <name type="scientific">Nitrosomonas eutropha</name>
    <dbReference type="NCBI Taxonomy" id="916"/>
    <lineage>
        <taxon>Bacteria</taxon>
        <taxon>Pseudomonadati</taxon>
        <taxon>Pseudomonadota</taxon>
        <taxon>Betaproteobacteria</taxon>
        <taxon>Nitrosomonadales</taxon>
        <taxon>Nitrosomonadaceae</taxon>
        <taxon>Nitrosomonas</taxon>
    </lineage>
</organism>
<dbReference type="AlphaFoldDB" id="A0A1I7GAV6"/>
<accession>A0A1I7GAV6</accession>
<dbReference type="CDD" id="cd00085">
    <property type="entry name" value="HNHc"/>
    <property type="match status" value="1"/>
</dbReference>
<feature type="domain" description="HNH nuclease" evidence="1">
    <location>
        <begin position="205"/>
        <end position="262"/>
    </location>
</feature>
<evidence type="ECO:0000313" key="2">
    <source>
        <dbReference type="EMBL" id="SFU45376.1"/>
    </source>
</evidence>
<dbReference type="SMART" id="SM00507">
    <property type="entry name" value="HNHc"/>
    <property type="match status" value="1"/>
</dbReference>
<name>A0A1I7GAV6_9PROT</name>
<dbReference type="InterPro" id="IPR003615">
    <property type="entry name" value="HNH_nuc"/>
</dbReference>
<dbReference type="EMBL" id="FPBL01000002">
    <property type="protein sequence ID" value="SFU45376.1"/>
    <property type="molecule type" value="Genomic_DNA"/>
</dbReference>
<sequence>MKLPDFFEFKPLNFVKAKMGIPQDVYGDLTVSIDPARLTRQELEKLTSQDGLDISLDKLAILSDGTLAYKDSRVILYIRDVSVMGEREIQPKFHLANCRTLLQMRENNRFERYVVSIRTDGHFNLNIIQGKNISSGLYKLDVCQNCLNFLTFNGFMMSWPRQKRSEVVREFKIDDFFEQYPKSLHSRLPGNTSNNAPLNIYPENFAKISQKLRGDLGWICQSCRSDFSAPSKRKWLHVHHINGLKHDNNKSNLAVLCISCHAQQPNHEHMINNTGYRKFVARSL</sequence>
<reference evidence="2 3" key="1">
    <citation type="submission" date="2016-10" db="EMBL/GenBank/DDBJ databases">
        <authorList>
            <person name="de Groot N.N."/>
        </authorList>
    </citation>
    <scope>NUCLEOTIDE SEQUENCE [LARGE SCALE GENOMIC DNA]</scope>
    <source>
        <strain evidence="2 3">Nm24</strain>
    </source>
</reference>
<dbReference type="RefSeq" id="WP_074927363.1">
    <property type="nucleotide sequence ID" value="NZ_FPBL01000002.1"/>
</dbReference>
<dbReference type="Proteomes" id="UP000183926">
    <property type="component" value="Unassembled WGS sequence"/>
</dbReference>
<protein>
    <recommendedName>
        <fullName evidence="1">HNH nuclease domain-containing protein</fullName>
    </recommendedName>
</protein>
<dbReference type="OrthoDB" id="9815372at2"/>
<evidence type="ECO:0000313" key="3">
    <source>
        <dbReference type="Proteomes" id="UP000183926"/>
    </source>
</evidence>
<proteinExistence type="predicted"/>
<evidence type="ECO:0000259" key="1">
    <source>
        <dbReference type="SMART" id="SM00507"/>
    </source>
</evidence>
<gene>
    <name evidence="2" type="ORF">SAMN05216339_102327</name>
</gene>